<proteinExistence type="predicted"/>
<reference evidence="1 2" key="1">
    <citation type="journal article" date="2017" name="Nat. Microbiol.">
        <title>Natural product diversity associated with the nematode symbionts Photorhabdus and Xenorhabdus.</title>
        <authorList>
            <person name="Tobias N.J."/>
            <person name="Wolff H."/>
            <person name="Djahanschiri B."/>
            <person name="Grundmann F."/>
            <person name="Kronenwerth M."/>
            <person name="Shi Y.M."/>
            <person name="Simonyi S."/>
            <person name="Grun P."/>
            <person name="Shapiro-Ilan D."/>
            <person name="Pidot S.J."/>
            <person name="Stinear T.P."/>
            <person name="Ebersberger I."/>
            <person name="Bode H.B."/>
        </authorList>
    </citation>
    <scope>NUCLEOTIDE SEQUENCE [LARGE SCALE GENOMIC DNA]</scope>
    <source>
        <strain evidence="1 2">DSM 17907</strain>
    </source>
</reference>
<dbReference type="AlphaFoldDB" id="A0A2D0KVS6"/>
<keyword evidence="2" id="KW-1185">Reference proteome</keyword>
<gene>
    <name evidence="1" type="ORF">Xkoz_03807</name>
</gene>
<accession>A0A2D0KVS6</accession>
<evidence type="ECO:0000313" key="2">
    <source>
        <dbReference type="Proteomes" id="UP000221101"/>
    </source>
</evidence>
<evidence type="ECO:0000313" key="1">
    <source>
        <dbReference type="EMBL" id="PHM67550.1"/>
    </source>
</evidence>
<comment type="caution">
    <text evidence="1">The sequence shown here is derived from an EMBL/GenBank/DDBJ whole genome shotgun (WGS) entry which is preliminary data.</text>
</comment>
<dbReference type="Proteomes" id="UP000221101">
    <property type="component" value="Unassembled WGS sequence"/>
</dbReference>
<organism evidence="1 2">
    <name type="scientific">Xenorhabdus kozodoii</name>
    <dbReference type="NCBI Taxonomy" id="351676"/>
    <lineage>
        <taxon>Bacteria</taxon>
        <taxon>Pseudomonadati</taxon>
        <taxon>Pseudomonadota</taxon>
        <taxon>Gammaproteobacteria</taxon>
        <taxon>Enterobacterales</taxon>
        <taxon>Morganellaceae</taxon>
        <taxon>Xenorhabdus</taxon>
    </lineage>
</organism>
<dbReference type="EMBL" id="NJCX01000065">
    <property type="protein sequence ID" value="PHM67550.1"/>
    <property type="molecule type" value="Genomic_DNA"/>
</dbReference>
<sequence>MKSLNNLYESALKLEAIMKEIHRRAEIMRMKVVKRAA</sequence>
<protein>
    <submittedName>
        <fullName evidence="1">Uncharacterized protein</fullName>
    </submittedName>
</protein>
<name>A0A2D0KVS6_9GAMM</name>